<keyword evidence="2" id="KW-0808">Transferase</keyword>
<sequence length="177" mass="20162">MERYVELEEMLRFRETKVRIQEELREKYKGMVTMALAMNIPGPVKTSPDFLLAFNEGTKTLEEAVTDSGIRIKEMAEVSENAGYMKFYALDSFDPAAVKCLAVRLEESHPLGRLWDIDVYDKKGVSMSREILSAPARKCLICGQDAKGCARSRTHSVDELILQVEHIIQDWKTHHGL</sequence>
<evidence type="ECO:0000313" key="6">
    <source>
        <dbReference type="Proteomes" id="UP000237749"/>
    </source>
</evidence>
<dbReference type="Proteomes" id="UP000237749">
    <property type="component" value="Unassembled WGS sequence"/>
</dbReference>
<evidence type="ECO:0000256" key="4">
    <source>
        <dbReference type="ARBA" id="ARBA00048574"/>
    </source>
</evidence>
<evidence type="ECO:0000256" key="2">
    <source>
        <dbReference type="ARBA" id="ARBA00022679"/>
    </source>
</evidence>
<dbReference type="NCBIfam" id="TIGR03124">
    <property type="entry name" value="citrate_citX"/>
    <property type="match status" value="1"/>
</dbReference>
<gene>
    <name evidence="5" type="ORF">BXY41_11073</name>
</gene>
<evidence type="ECO:0000256" key="1">
    <source>
        <dbReference type="ARBA" id="ARBA00012524"/>
    </source>
</evidence>
<name>A0A2S6HP98_9FIRM</name>
<comment type="caution">
    <text evidence="5">The sequence shown here is derived from an EMBL/GenBank/DDBJ whole genome shotgun (WGS) entry which is preliminary data.</text>
</comment>
<dbReference type="InterPro" id="IPR005551">
    <property type="entry name" value="CitX"/>
</dbReference>
<evidence type="ECO:0000313" key="5">
    <source>
        <dbReference type="EMBL" id="PPK79354.1"/>
    </source>
</evidence>
<keyword evidence="6" id="KW-1185">Reference proteome</keyword>
<accession>A0A2S6HP98</accession>
<dbReference type="RefSeq" id="WP_104438229.1">
    <property type="nucleotide sequence ID" value="NZ_PTJA01000010.1"/>
</dbReference>
<keyword evidence="3" id="KW-0548">Nucleotidyltransferase</keyword>
<dbReference type="EMBL" id="PTJA01000010">
    <property type="protein sequence ID" value="PPK79354.1"/>
    <property type="molecule type" value="Genomic_DNA"/>
</dbReference>
<dbReference type="GO" id="GO:0051191">
    <property type="term" value="P:prosthetic group biosynthetic process"/>
    <property type="evidence" value="ECO:0007669"/>
    <property type="project" value="InterPro"/>
</dbReference>
<organism evidence="5 6">
    <name type="scientific">Lacrimispora xylanisolvens</name>
    <dbReference type="NCBI Taxonomy" id="384636"/>
    <lineage>
        <taxon>Bacteria</taxon>
        <taxon>Bacillati</taxon>
        <taxon>Bacillota</taxon>
        <taxon>Clostridia</taxon>
        <taxon>Lachnospirales</taxon>
        <taxon>Lachnospiraceae</taxon>
        <taxon>Lacrimispora</taxon>
    </lineage>
</organism>
<protein>
    <recommendedName>
        <fullName evidence="1">citrate lyase holo-[acyl-carrier protein] synthase</fullName>
        <ecNumber evidence="1">2.7.7.61</ecNumber>
    </recommendedName>
</protein>
<dbReference type="OrthoDB" id="114886at2"/>
<dbReference type="EC" id="2.7.7.61" evidence="1"/>
<evidence type="ECO:0000256" key="3">
    <source>
        <dbReference type="ARBA" id="ARBA00022695"/>
    </source>
</evidence>
<comment type="catalytic activity">
    <reaction evidence="4">
        <text>apo-[citrate lyase ACP] + 2'-(5''-triphospho-alpha-D-ribosyl)-3'-dephospho-CoA = holo-[citrate lyase ACP] + diphosphate</text>
        <dbReference type="Rhea" id="RHEA:16333"/>
        <dbReference type="Rhea" id="RHEA-COMP:10157"/>
        <dbReference type="Rhea" id="RHEA-COMP:10158"/>
        <dbReference type="ChEBI" id="CHEBI:29999"/>
        <dbReference type="ChEBI" id="CHEBI:33019"/>
        <dbReference type="ChEBI" id="CHEBI:61378"/>
        <dbReference type="ChEBI" id="CHEBI:82683"/>
        <dbReference type="EC" id="2.7.7.61"/>
    </reaction>
</comment>
<proteinExistence type="predicted"/>
<dbReference type="Pfam" id="PF03802">
    <property type="entry name" value="CitX"/>
    <property type="match status" value="1"/>
</dbReference>
<reference evidence="5 6" key="1">
    <citation type="submission" date="2018-02" db="EMBL/GenBank/DDBJ databases">
        <title>Genomic Encyclopedia of Archaeal and Bacterial Type Strains, Phase II (KMG-II): from individual species to whole genera.</title>
        <authorList>
            <person name="Goeker M."/>
        </authorList>
    </citation>
    <scope>NUCLEOTIDE SEQUENCE [LARGE SCALE GENOMIC DNA]</scope>
    <source>
        <strain evidence="5 6">DSM 3808</strain>
    </source>
</reference>
<dbReference type="AlphaFoldDB" id="A0A2S6HP98"/>
<dbReference type="GO" id="GO:0050519">
    <property type="term" value="F:holo-citrate lyase synthase activity"/>
    <property type="evidence" value="ECO:0007669"/>
    <property type="project" value="UniProtKB-EC"/>
</dbReference>